<keyword evidence="1" id="KW-0812">Transmembrane</keyword>
<gene>
    <name evidence="2" type="ORF">SAMN06295998_103369</name>
</gene>
<keyword evidence="1" id="KW-0472">Membrane</keyword>
<proteinExistence type="predicted"/>
<dbReference type="STRING" id="1387277.SAMN06295998_103369"/>
<dbReference type="Proteomes" id="UP000192330">
    <property type="component" value="Unassembled WGS sequence"/>
</dbReference>
<dbReference type="Pfam" id="PF05437">
    <property type="entry name" value="AzlD"/>
    <property type="match status" value="1"/>
</dbReference>
<keyword evidence="1" id="KW-1133">Transmembrane helix</keyword>
<dbReference type="EMBL" id="FWYD01000003">
    <property type="protein sequence ID" value="SMC65484.1"/>
    <property type="molecule type" value="Genomic_DNA"/>
</dbReference>
<dbReference type="OrthoDB" id="6119856at2"/>
<keyword evidence="3" id="KW-1185">Reference proteome</keyword>
<evidence type="ECO:0000256" key="1">
    <source>
        <dbReference type="SAM" id="Phobius"/>
    </source>
</evidence>
<feature type="transmembrane region" description="Helical" evidence="1">
    <location>
        <begin position="73"/>
        <end position="106"/>
    </location>
</feature>
<organism evidence="2 3">
    <name type="scientific">Primorskyibacter flagellatus</name>
    <dbReference type="NCBI Taxonomy" id="1387277"/>
    <lineage>
        <taxon>Bacteria</taxon>
        <taxon>Pseudomonadati</taxon>
        <taxon>Pseudomonadota</taxon>
        <taxon>Alphaproteobacteria</taxon>
        <taxon>Rhodobacterales</taxon>
        <taxon>Roseobacteraceae</taxon>
        <taxon>Primorskyibacter</taxon>
    </lineage>
</organism>
<feature type="transmembrane region" description="Helical" evidence="1">
    <location>
        <begin position="6"/>
        <end position="30"/>
    </location>
</feature>
<reference evidence="2 3" key="1">
    <citation type="submission" date="2017-04" db="EMBL/GenBank/DDBJ databases">
        <authorList>
            <person name="Afonso C.L."/>
            <person name="Miller P.J."/>
            <person name="Scott M.A."/>
            <person name="Spackman E."/>
            <person name="Goraichik I."/>
            <person name="Dimitrov K.M."/>
            <person name="Suarez D.L."/>
            <person name="Swayne D.E."/>
        </authorList>
    </citation>
    <scope>NUCLEOTIDE SEQUENCE [LARGE SCALE GENOMIC DNA]</scope>
    <source>
        <strain evidence="2 3">CGMCC 1.12644</strain>
    </source>
</reference>
<dbReference type="InterPro" id="IPR008407">
    <property type="entry name" value="Brnchd-chn_aa_trnsp_AzlD"/>
</dbReference>
<evidence type="ECO:0000313" key="3">
    <source>
        <dbReference type="Proteomes" id="UP000192330"/>
    </source>
</evidence>
<name>A0A1W2AXZ0_9RHOB</name>
<dbReference type="RefSeq" id="WP_084351882.1">
    <property type="nucleotide sequence ID" value="NZ_FWYD01000003.1"/>
</dbReference>
<accession>A0A1W2AXZ0</accession>
<evidence type="ECO:0000313" key="2">
    <source>
        <dbReference type="EMBL" id="SMC65484.1"/>
    </source>
</evidence>
<feature type="transmembrane region" description="Helical" evidence="1">
    <location>
        <begin position="42"/>
        <end position="61"/>
    </location>
</feature>
<dbReference type="AlphaFoldDB" id="A0A1W2AXZ0"/>
<sequence length="107" mass="11618">MIDRWQLWVVIAGLGLGSYAMRFVFMGLVGRRPLPEWALRHLRYTAVSIFPALVAPLVVWPEATGGTLDAPRGLAALAALAAGILTRNVFASMGAGALVLFAMLYWF</sequence>
<protein>
    <submittedName>
        <fullName evidence="2">Branched-chain amino acid transport protein</fullName>
    </submittedName>
</protein>